<keyword evidence="18" id="KW-1185">Reference proteome</keyword>
<comment type="catalytic activity">
    <reaction evidence="11">
        <text>phosphoethanolamine + H2O = ethanolamine + phosphate</text>
        <dbReference type="Rhea" id="RHEA:16089"/>
        <dbReference type="ChEBI" id="CHEBI:15377"/>
        <dbReference type="ChEBI" id="CHEBI:43474"/>
        <dbReference type="ChEBI" id="CHEBI:57603"/>
        <dbReference type="ChEBI" id="CHEBI:58190"/>
    </reaction>
    <physiologicalReaction direction="left-to-right" evidence="11">
        <dbReference type="Rhea" id="RHEA:16090"/>
    </physiologicalReaction>
</comment>
<comment type="catalytic activity">
    <reaction evidence="5">
        <text>AMP + H2O = adenosine + phosphate</text>
        <dbReference type="Rhea" id="RHEA:29375"/>
        <dbReference type="ChEBI" id="CHEBI:15377"/>
        <dbReference type="ChEBI" id="CHEBI:16335"/>
        <dbReference type="ChEBI" id="CHEBI:43474"/>
        <dbReference type="ChEBI" id="CHEBI:456215"/>
    </reaction>
    <physiologicalReaction direction="left-to-right" evidence="5">
        <dbReference type="Rhea" id="RHEA:29376"/>
    </physiologicalReaction>
</comment>
<evidence type="ECO:0000256" key="16">
    <source>
        <dbReference type="SAM" id="SignalP"/>
    </source>
</evidence>
<evidence type="ECO:0000256" key="1">
    <source>
        <dbReference type="ARBA" id="ARBA00011738"/>
    </source>
</evidence>
<feature type="chain" id="PRO_5043427813" description="Alkaline phosphatase, tissue-nonspecific isozyme" evidence="16">
    <location>
        <begin position="18"/>
        <end position="317"/>
    </location>
</feature>
<keyword evidence="14" id="KW-0479">Metal-binding</keyword>
<accession>A0AAV4IBZ4</accession>
<comment type="caution">
    <text evidence="17">The sequence shown here is derived from an EMBL/GenBank/DDBJ whole genome shotgun (WGS) entry which is preliminary data.</text>
</comment>
<dbReference type="PRINTS" id="PR00113">
    <property type="entry name" value="ALKPHPHTASE"/>
</dbReference>
<comment type="subunit">
    <text evidence="1">Homodimer.</text>
</comment>
<dbReference type="GO" id="GO:0004035">
    <property type="term" value="F:alkaline phosphatase activity"/>
    <property type="evidence" value="ECO:0007669"/>
    <property type="project" value="UniProtKB-EC"/>
</dbReference>
<evidence type="ECO:0000256" key="14">
    <source>
        <dbReference type="PIRSR" id="PIRSR601952-2"/>
    </source>
</evidence>
<evidence type="ECO:0000313" key="18">
    <source>
        <dbReference type="Proteomes" id="UP000762676"/>
    </source>
</evidence>
<evidence type="ECO:0000256" key="8">
    <source>
        <dbReference type="ARBA" id="ARBA00042603"/>
    </source>
</evidence>
<dbReference type="GO" id="GO:0031214">
    <property type="term" value="P:biomineral tissue development"/>
    <property type="evidence" value="ECO:0007669"/>
    <property type="project" value="UniProtKB-KW"/>
</dbReference>
<feature type="non-terminal residue" evidence="17">
    <location>
        <position position="317"/>
    </location>
</feature>
<keyword evidence="14" id="KW-0460">Magnesium</keyword>
<organism evidence="17 18">
    <name type="scientific">Elysia marginata</name>
    <dbReference type="NCBI Taxonomy" id="1093978"/>
    <lineage>
        <taxon>Eukaryota</taxon>
        <taxon>Metazoa</taxon>
        <taxon>Spiralia</taxon>
        <taxon>Lophotrochozoa</taxon>
        <taxon>Mollusca</taxon>
        <taxon>Gastropoda</taxon>
        <taxon>Heterobranchia</taxon>
        <taxon>Euthyneura</taxon>
        <taxon>Panpulmonata</taxon>
        <taxon>Sacoglossa</taxon>
        <taxon>Placobranchoidea</taxon>
        <taxon>Plakobranchidae</taxon>
        <taxon>Elysia</taxon>
    </lineage>
</organism>
<feature type="binding site" evidence="14">
    <location>
        <position position="28"/>
    </location>
    <ligand>
        <name>Mg(2+)</name>
        <dbReference type="ChEBI" id="CHEBI:18420"/>
    </ligand>
</feature>
<comment type="subcellular location">
    <subcellularLocation>
        <location evidence="6">Extracellular vesicle membrane</location>
        <topology evidence="6">Lipid-anchor</topology>
        <topology evidence="6">GPI-anchor</topology>
    </subcellularLocation>
</comment>
<evidence type="ECO:0000256" key="6">
    <source>
        <dbReference type="ARBA" id="ARBA00037828"/>
    </source>
</evidence>
<protein>
    <recommendedName>
        <fullName evidence="7">Alkaline phosphatase, tissue-nonspecific isozyme</fullName>
        <ecNumber evidence="2">3.1.3.1</ecNumber>
    </recommendedName>
    <alternativeName>
        <fullName evidence="8">Phosphoamidase</fullName>
    </alternativeName>
</protein>
<dbReference type="PANTHER" id="PTHR11596:SF74">
    <property type="entry name" value="ALKALINE PHOSPHATASE, TISSUE-NONSPECIFIC ISOZYME"/>
    <property type="match status" value="1"/>
</dbReference>
<comment type="similarity">
    <text evidence="15">Belongs to the alkaline phosphatase family.</text>
</comment>
<comment type="catalytic activity">
    <reaction evidence="13">
        <text>ADP + H2O = AMP + phosphate + H(+)</text>
        <dbReference type="Rhea" id="RHEA:61436"/>
        <dbReference type="ChEBI" id="CHEBI:15377"/>
        <dbReference type="ChEBI" id="CHEBI:15378"/>
        <dbReference type="ChEBI" id="CHEBI:43474"/>
        <dbReference type="ChEBI" id="CHEBI:456215"/>
        <dbReference type="ChEBI" id="CHEBI:456216"/>
    </reaction>
    <physiologicalReaction direction="left-to-right" evidence="13">
        <dbReference type="Rhea" id="RHEA:61437"/>
    </physiologicalReaction>
</comment>
<evidence type="ECO:0000256" key="13">
    <source>
        <dbReference type="ARBA" id="ARBA00049526"/>
    </source>
</evidence>
<evidence type="ECO:0000313" key="17">
    <source>
        <dbReference type="EMBL" id="GFS07968.1"/>
    </source>
</evidence>
<dbReference type="GO" id="GO:0046872">
    <property type="term" value="F:metal ion binding"/>
    <property type="evidence" value="ECO:0007669"/>
    <property type="project" value="UniProtKB-KW"/>
</dbReference>
<evidence type="ECO:0000256" key="7">
    <source>
        <dbReference type="ARBA" id="ARBA00040525"/>
    </source>
</evidence>
<dbReference type="PANTHER" id="PTHR11596">
    <property type="entry name" value="ALKALINE PHOSPHATASE"/>
    <property type="match status" value="1"/>
</dbReference>
<comment type="cofactor">
    <cofactor evidence="14">
        <name>Mg(2+)</name>
        <dbReference type="ChEBI" id="CHEBI:18420"/>
    </cofactor>
    <text evidence="14">Binds 1 Mg(2+) ion.</text>
</comment>
<evidence type="ECO:0000256" key="9">
    <source>
        <dbReference type="ARBA" id="ARBA00048097"/>
    </source>
</evidence>
<dbReference type="AlphaFoldDB" id="A0AAV4IBZ4"/>
<dbReference type="SMART" id="SM00098">
    <property type="entry name" value="alkPPc"/>
    <property type="match status" value="1"/>
</dbReference>
<dbReference type="EC" id="3.1.3.1" evidence="2"/>
<comment type="catalytic activity">
    <reaction evidence="9">
        <text>diphosphate + H2O = 2 phosphate + H(+)</text>
        <dbReference type="Rhea" id="RHEA:24576"/>
        <dbReference type="ChEBI" id="CHEBI:15377"/>
        <dbReference type="ChEBI" id="CHEBI:15378"/>
        <dbReference type="ChEBI" id="CHEBI:33019"/>
        <dbReference type="ChEBI" id="CHEBI:43474"/>
    </reaction>
    <physiologicalReaction direction="left-to-right" evidence="9">
        <dbReference type="Rhea" id="RHEA:24577"/>
    </physiologicalReaction>
</comment>
<feature type="binding site" evidence="14">
    <location>
        <position position="198"/>
    </location>
    <ligand>
        <name>Zn(2+)</name>
        <dbReference type="ChEBI" id="CHEBI:29105"/>
        <label>2</label>
    </ligand>
</feature>
<comment type="catalytic activity">
    <reaction evidence="4">
        <text>a phosphate monoester + H2O = an alcohol + phosphate</text>
        <dbReference type="Rhea" id="RHEA:15017"/>
        <dbReference type="ChEBI" id="CHEBI:15377"/>
        <dbReference type="ChEBI" id="CHEBI:30879"/>
        <dbReference type="ChEBI" id="CHEBI:43474"/>
        <dbReference type="ChEBI" id="CHEBI:67140"/>
        <dbReference type="EC" id="3.1.3.1"/>
    </reaction>
    <physiologicalReaction direction="left-to-right" evidence="4">
        <dbReference type="Rhea" id="RHEA:15018"/>
    </physiologicalReaction>
</comment>
<evidence type="ECO:0000256" key="2">
    <source>
        <dbReference type="ARBA" id="ARBA00012647"/>
    </source>
</evidence>
<evidence type="ECO:0000256" key="3">
    <source>
        <dbReference type="ARBA" id="ARBA00022591"/>
    </source>
</evidence>
<name>A0AAV4IBZ4_9GAST</name>
<comment type="catalytic activity">
    <reaction evidence="10">
        <text>ATP + H2O = ADP + phosphate + H(+)</text>
        <dbReference type="Rhea" id="RHEA:13065"/>
        <dbReference type="ChEBI" id="CHEBI:15377"/>
        <dbReference type="ChEBI" id="CHEBI:15378"/>
        <dbReference type="ChEBI" id="CHEBI:30616"/>
        <dbReference type="ChEBI" id="CHEBI:43474"/>
        <dbReference type="ChEBI" id="CHEBI:456216"/>
    </reaction>
    <physiologicalReaction direction="left-to-right" evidence="10">
        <dbReference type="Rhea" id="RHEA:13066"/>
    </physiologicalReaction>
</comment>
<dbReference type="CDD" id="cd16012">
    <property type="entry name" value="ALP"/>
    <property type="match status" value="1"/>
</dbReference>
<dbReference type="Gene3D" id="3.40.720.10">
    <property type="entry name" value="Alkaline Phosphatase, subunit A"/>
    <property type="match status" value="1"/>
</dbReference>
<dbReference type="EMBL" id="BMAT01002492">
    <property type="protein sequence ID" value="GFS07968.1"/>
    <property type="molecule type" value="Genomic_DNA"/>
</dbReference>
<feature type="binding site" evidence="14">
    <location>
        <position position="194"/>
    </location>
    <ligand>
        <name>Zn(2+)</name>
        <dbReference type="ChEBI" id="CHEBI:29105"/>
        <label>2</label>
    </ligand>
</feature>
<dbReference type="Pfam" id="PF00245">
    <property type="entry name" value="Alk_phosphatase"/>
    <property type="match status" value="1"/>
</dbReference>
<feature type="binding site" evidence="14">
    <location>
        <position position="236"/>
    </location>
    <ligand>
        <name>Zn(2+)</name>
        <dbReference type="ChEBI" id="CHEBI:29105"/>
        <label>2</label>
    </ligand>
</feature>
<evidence type="ECO:0000256" key="12">
    <source>
        <dbReference type="ARBA" id="ARBA00049444"/>
    </source>
</evidence>
<dbReference type="SUPFAM" id="SSF53649">
    <property type="entry name" value="Alkaline phosphatase-like"/>
    <property type="match status" value="1"/>
</dbReference>
<evidence type="ECO:0000256" key="11">
    <source>
        <dbReference type="ARBA" id="ARBA00048929"/>
    </source>
</evidence>
<dbReference type="Proteomes" id="UP000762676">
    <property type="component" value="Unassembled WGS sequence"/>
</dbReference>
<keyword evidence="3" id="KW-0091">Biomineralization</keyword>
<feature type="signal peptide" evidence="16">
    <location>
        <begin position="1"/>
        <end position="17"/>
    </location>
</feature>
<sequence>MSIFFLLIFQCVGKSAGVVTTTRVTHATPAASYSHTPDRNWESDSLIPLAERACTDIASQLIYNNSDINVIMGGGRASFYGNEYVDEHADADNATRYFRRADGKNLIQGPGLCSAEARTRDLWATERGHYQLSYLSPQCCEEDECLFNQDNMMYEKQRDTTKEPSLAEMTAKAIQILKKNEKGFFLLVEGGRIDHGHHTSQASLALHDVVAFADAVEKATQLTSSSDTLIVVTADHSHTLAFSGYASRGNDILGINMVNKGMRLSGDGMPYTTLLYGNGPGYSLRRQNLTEVDTSKSRRGHGFIGSGSSEGILGLWD</sequence>
<reference evidence="17 18" key="1">
    <citation type="journal article" date="2021" name="Elife">
        <title>Chloroplast acquisition without the gene transfer in kleptoplastic sea slugs, Plakobranchus ocellatus.</title>
        <authorList>
            <person name="Maeda T."/>
            <person name="Takahashi S."/>
            <person name="Yoshida T."/>
            <person name="Shimamura S."/>
            <person name="Takaki Y."/>
            <person name="Nagai Y."/>
            <person name="Toyoda A."/>
            <person name="Suzuki Y."/>
            <person name="Arimoto A."/>
            <person name="Ishii H."/>
            <person name="Satoh N."/>
            <person name="Nishiyama T."/>
            <person name="Hasebe M."/>
            <person name="Maruyama T."/>
            <person name="Minagawa J."/>
            <person name="Obokata J."/>
            <person name="Shigenobu S."/>
        </authorList>
    </citation>
    <scope>NUCLEOTIDE SEQUENCE [LARGE SCALE GENOMIC DNA]</scope>
</reference>
<comment type="cofactor">
    <cofactor evidence="14">
        <name>Zn(2+)</name>
        <dbReference type="ChEBI" id="CHEBI:29105"/>
    </cofactor>
    <text evidence="14">Binds 2 Zn(2+) ions.</text>
</comment>
<gene>
    <name evidence="17" type="ORF">ElyMa_001262700</name>
</gene>
<evidence type="ECO:0000256" key="15">
    <source>
        <dbReference type="RuleBase" id="RU003946"/>
    </source>
</evidence>
<dbReference type="InterPro" id="IPR017850">
    <property type="entry name" value="Alkaline_phosphatase_core_sf"/>
</dbReference>
<feature type="binding site" evidence="14">
    <location>
        <position position="26"/>
    </location>
    <ligand>
        <name>Mg(2+)</name>
        <dbReference type="ChEBI" id="CHEBI:18420"/>
    </ligand>
</feature>
<proteinExistence type="inferred from homology"/>
<evidence type="ECO:0000256" key="4">
    <source>
        <dbReference type="ARBA" id="ARBA00036105"/>
    </source>
</evidence>
<feature type="binding site" evidence="14">
    <location>
        <position position="235"/>
    </location>
    <ligand>
        <name>Zn(2+)</name>
        <dbReference type="ChEBI" id="CHEBI:29105"/>
        <label>2</label>
    </ligand>
</feature>
<evidence type="ECO:0000256" key="5">
    <source>
        <dbReference type="ARBA" id="ARBA00036923"/>
    </source>
</evidence>
<evidence type="ECO:0000256" key="10">
    <source>
        <dbReference type="ARBA" id="ARBA00048778"/>
    </source>
</evidence>
<keyword evidence="14" id="KW-0862">Zinc</keyword>
<comment type="catalytic activity">
    <reaction evidence="12">
        <text>pyridoxal 5'-phosphate + H2O = pyridoxal + phosphate</text>
        <dbReference type="Rhea" id="RHEA:20533"/>
        <dbReference type="ChEBI" id="CHEBI:15377"/>
        <dbReference type="ChEBI" id="CHEBI:17310"/>
        <dbReference type="ChEBI" id="CHEBI:43474"/>
        <dbReference type="ChEBI" id="CHEBI:597326"/>
    </reaction>
    <physiologicalReaction direction="left-to-right" evidence="12">
        <dbReference type="Rhea" id="RHEA:20534"/>
    </physiologicalReaction>
</comment>
<feature type="binding site" evidence="14">
    <location>
        <position position="189"/>
    </location>
    <ligand>
        <name>Mg(2+)</name>
        <dbReference type="ChEBI" id="CHEBI:18420"/>
    </ligand>
</feature>
<dbReference type="InterPro" id="IPR001952">
    <property type="entry name" value="Alkaline_phosphatase"/>
</dbReference>
<keyword evidence="16" id="KW-0732">Signal</keyword>